<keyword evidence="3 6" id="KW-0436">Ligase</keyword>
<comment type="similarity">
    <text evidence="1">Belongs to the ATP-dependent DNA ligase family.</text>
</comment>
<keyword evidence="7" id="KW-1185">Reference proteome</keyword>
<dbReference type="GO" id="GO:0006281">
    <property type="term" value="P:DNA repair"/>
    <property type="evidence" value="ECO:0007669"/>
    <property type="project" value="InterPro"/>
</dbReference>
<dbReference type="Proteomes" id="UP000292003">
    <property type="component" value="Unassembled WGS sequence"/>
</dbReference>
<feature type="domain" description="ATP-dependent DNA ligase family profile" evidence="5">
    <location>
        <begin position="275"/>
        <end position="335"/>
    </location>
</feature>
<dbReference type="PANTHER" id="PTHR45674">
    <property type="entry name" value="DNA LIGASE 1/3 FAMILY MEMBER"/>
    <property type="match status" value="1"/>
</dbReference>
<dbReference type="PANTHER" id="PTHR45674:SF4">
    <property type="entry name" value="DNA LIGASE 1"/>
    <property type="match status" value="1"/>
</dbReference>
<accession>A0A4Q7J5D7</accession>
<reference evidence="6 7" key="1">
    <citation type="submission" date="2019-02" db="EMBL/GenBank/DDBJ databases">
        <title>Draft genome sequence of Amycolatopsis sp. 8-3EHSu isolated from roots of Suaeda maritima.</title>
        <authorList>
            <person name="Duangmal K."/>
            <person name="Chantavorakit T."/>
        </authorList>
    </citation>
    <scope>NUCLEOTIDE SEQUENCE [LARGE SCALE GENOMIC DNA]</scope>
    <source>
        <strain evidence="6 7">8-3EHSu</strain>
    </source>
</reference>
<dbReference type="InterPro" id="IPR014144">
    <property type="entry name" value="LigD_PE_domain"/>
</dbReference>
<dbReference type="Gene3D" id="3.30.470.30">
    <property type="entry name" value="DNA ligase/mRNA capping enzyme"/>
    <property type="match status" value="1"/>
</dbReference>
<evidence type="ECO:0000313" key="7">
    <source>
        <dbReference type="Proteomes" id="UP000292003"/>
    </source>
</evidence>
<dbReference type="SUPFAM" id="SSF56091">
    <property type="entry name" value="DNA ligase/mRNA capping enzyme, catalytic domain"/>
    <property type="match status" value="1"/>
</dbReference>
<evidence type="ECO:0000256" key="1">
    <source>
        <dbReference type="ARBA" id="ARBA00007572"/>
    </source>
</evidence>
<dbReference type="PROSITE" id="PS50160">
    <property type="entry name" value="DNA_LIGASE_A3"/>
    <property type="match status" value="1"/>
</dbReference>
<dbReference type="EMBL" id="SFCC01000008">
    <property type="protein sequence ID" value="RZQ62790.1"/>
    <property type="molecule type" value="Genomic_DNA"/>
</dbReference>
<evidence type="ECO:0000313" key="6">
    <source>
        <dbReference type="EMBL" id="RZQ62790.1"/>
    </source>
</evidence>
<evidence type="ECO:0000259" key="5">
    <source>
        <dbReference type="PROSITE" id="PS50160"/>
    </source>
</evidence>
<dbReference type="Gene3D" id="2.40.50.140">
    <property type="entry name" value="Nucleic acid-binding proteins"/>
    <property type="match status" value="1"/>
</dbReference>
<comment type="catalytic activity">
    <reaction evidence="4">
        <text>ATP + (deoxyribonucleotide)n-3'-hydroxyl + 5'-phospho-(deoxyribonucleotide)m = (deoxyribonucleotide)n+m + AMP + diphosphate.</text>
        <dbReference type="EC" id="6.5.1.1"/>
    </reaction>
</comment>
<evidence type="ECO:0000256" key="3">
    <source>
        <dbReference type="ARBA" id="ARBA00022598"/>
    </source>
</evidence>
<dbReference type="InterPro" id="IPR012310">
    <property type="entry name" value="DNA_ligase_ATP-dep_cent"/>
</dbReference>
<dbReference type="GO" id="GO:0006310">
    <property type="term" value="P:DNA recombination"/>
    <property type="evidence" value="ECO:0007669"/>
    <property type="project" value="InterPro"/>
</dbReference>
<dbReference type="InterPro" id="IPR012340">
    <property type="entry name" value="NA-bd_OB-fold"/>
</dbReference>
<sequence>MTPAGREKALPEIRGDDGVFVIQQHHGGQPHWDVRVRRGGDLVSFAVPLGLPCEPGVNRLAVCTDHPVAGEPVTEWDRGSCAAGHWNDDRVEVTFHGERARGRYVFVNVHGEGDRHWIVRRVDPAPAGWRPLPVFVPPMLARPGLLPKVDEDEQWAYGLAGGGVRAVARVQDGWLVLRDAAGEDITARYPELRGLGERLAGAEVLLDGEIVTPRGGRPAVYLVHDLLHVDGLSCLDLPYAERRALLDGLDLAGAHWRVCGHYVGDPATALRVAHSRGLAGVVARRLGSRYRPGRTSPDWLAVDGVYIAEVVVGGWRPGSGRRSGTFGSLLLGLREGGVLRYVGNVGSGFSTEELAWLTGRLNEAATDRSPFHSVPEGQAAAAYWVRPSLVAEVVHRGWTNAGCLRNSRWRGLR</sequence>
<dbReference type="InterPro" id="IPR050191">
    <property type="entry name" value="ATP-dep_DNA_ligase"/>
</dbReference>
<dbReference type="OrthoDB" id="9802472at2"/>
<dbReference type="CDD" id="cd07971">
    <property type="entry name" value="OBF_DNA_ligase_LigD"/>
    <property type="match status" value="1"/>
</dbReference>
<organism evidence="6 7">
    <name type="scientific">Amycolatopsis suaedae</name>
    <dbReference type="NCBI Taxonomy" id="2510978"/>
    <lineage>
        <taxon>Bacteria</taxon>
        <taxon>Bacillati</taxon>
        <taxon>Actinomycetota</taxon>
        <taxon>Actinomycetes</taxon>
        <taxon>Pseudonocardiales</taxon>
        <taxon>Pseudonocardiaceae</taxon>
        <taxon>Amycolatopsis</taxon>
    </lineage>
</organism>
<evidence type="ECO:0000256" key="2">
    <source>
        <dbReference type="ARBA" id="ARBA00012727"/>
    </source>
</evidence>
<dbReference type="SUPFAM" id="SSF50249">
    <property type="entry name" value="Nucleic acid-binding proteins"/>
    <property type="match status" value="1"/>
</dbReference>
<proteinExistence type="inferred from homology"/>
<gene>
    <name evidence="6" type="ORF">EWH70_17765</name>
</gene>
<dbReference type="Pfam" id="PF04679">
    <property type="entry name" value="DNA_ligase_A_C"/>
    <property type="match status" value="1"/>
</dbReference>
<dbReference type="AlphaFoldDB" id="A0A4Q7J5D7"/>
<comment type="caution">
    <text evidence="6">The sequence shown here is derived from an EMBL/GenBank/DDBJ whole genome shotgun (WGS) entry which is preliminary data.</text>
</comment>
<evidence type="ECO:0000256" key="4">
    <source>
        <dbReference type="ARBA" id="ARBA00034003"/>
    </source>
</evidence>
<protein>
    <recommendedName>
        <fullName evidence="2">DNA ligase (ATP)</fullName>
        <ecNumber evidence="2">6.5.1.1</ecNumber>
    </recommendedName>
</protein>
<dbReference type="GO" id="GO:0003910">
    <property type="term" value="F:DNA ligase (ATP) activity"/>
    <property type="evidence" value="ECO:0007669"/>
    <property type="project" value="UniProtKB-EC"/>
</dbReference>
<dbReference type="InterPro" id="IPR012309">
    <property type="entry name" value="DNA_ligase_ATP-dep_C"/>
</dbReference>
<dbReference type="Pfam" id="PF13298">
    <property type="entry name" value="LigD_N"/>
    <property type="match status" value="1"/>
</dbReference>
<name>A0A4Q7J5D7_9PSEU</name>
<dbReference type="GO" id="GO:0005524">
    <property type="term" value="F:ATP binding"/>
    <property type="evidence" value="ECO:0007669"/>
    <property type="project" value="InterPro"/>
</dbReference>
<dbReference type="Gene3D" id="3.30.1490.70">
    <property type="match status" value="1"/>
</dbReference>
<dbReference type="EC" id="6.5.1.1" evidence="2"/>